<dbReference type="AlphaFoldDB" id="A0A1E5VAH9"/>
<organism evidence="2 3">
    <name type="scientific">Dichanthelium oligosanthes</name>
    <dbReference type="NCBI Taxonomy" id="888268"/>
    <lineage>
        <taxon>Eukaryota</taxon>
        <taxon>Viridiplantae</taxon>
        <taxon>Streptophyta</taxon>
        <taxon>Embryophyta</taxon>
        <taxon>Tracheophyta</taxon>
        <taxon>Spermatophyta</taxon>
        <taxon>Magnoliopsida</taxon>
        <taxon>Liliopsida</taxon>
        <taxon>Poales</taxon>
        <taxon>Poaceae</taxon>
        <taxon>PACMAD clade</taxon>
        <taxon>Panicoideae</taxon>
        <taxon>Panicodae</taxon>
        <taxon>Paniceae</taxon>
        <taxon>Dichantheliinae</taxon>
        <taxon>Dichanthelium</taxon>
    </lineage>
</organism>
<dbReference type="Proteomes" id="UP000095767">
    <property type="component" value="Unassembled WGS sequence"/>
</dbReference>
<feature type="compositionally biased region" description="Basic and acidic residues" evidence="1">
    <location>
        <begin position="90"/>
        <end position="103"/>
    </location>
</feature>
<evidence type="ECO:0000256" key="1">
    <source>
        <dbReference type="SAM" id="MobiDB-lite"/>
    </source>
</evidence>
<dbReference type="OrthoDB" id="714827at2759"/>
<keyword evidence="3" id="KW-1185">Reference proteome</keyword>
<name>A0A1E5VAH9_9POAL</name>
<evidence type="ECO:0000313" key="3">
    <source>
        <dbReference type="Proteomes" id="UP000095767"/>
    </source>
</evidence>
<reference evidence="2 3" key="1">
    <citation type="submission" date="2016-09" db="EMBL/GenBank/DDBJ databases">
        <title>The draft genome of Dichanthelium oligosanthes: A C3 panicoid grass species.</title>
        <authorList>
            <person name="Studer A.J."/>
            <person name="Schnable J.C."/>
            <person name="Brutnell T.P."/>
        </authorList>
    </citation>
    <scope>NUCLEOTIDE SEQUENCE [LARGE SCALE GENOMIC DNA]</scope>
    <source>
        <strain evidence="3">cv. Kellogg 1175</strain>
        <tissue evidence="2">Leaf</tissue>
    </source>
</reference>
<gene>
    <name evidence="2" type="ORF">BAE44_0016903</name>
</gene>
<feature type="region of interest" description="Disordered" evidence="1">
    <location>
        <begin position="1"/>
        <end position="69"/>
    </location>
</feature>
<feature type="compositionally biased region" description="Polar residues" evidence="1">
    <location>
        <begin position="12"/>
        <end position="30"/>
    </location>
</feature>
<protein>
    <submittedName>
        <fullName evidence="2">Uncharacterized protein</fullName>
    </submittedName>
</protein>
<accession>A0A1E5VAH9</accession>
<comment type="caution">
    <text evidence="2">The sequence shown here is derived from an EMBL/GenBank/DDBJ whole genome shotgun (WGS) entry which is preliminary data.</text>
</comment>
<proteinExistence type="predicted"/>
<dbReference type="EMBL" id="LWDX02046393">
    <property type="protein sequence ID" value="OEL22077.1"/>
    <property type="molecule type" value="Genomic_DNA"/>
</dbReference>
<evidence type="ECO:0000313" key="2">
    <source>
        <dbReference type="EMBL" id="OEL22077.1"/>
    </source>
</evidence>
<sequence>MAMPSPHPCHSLTLTSEHQTQAHSTPQHTALFSRRSPDFRAFLSKKPPAAAMERQQQEEEVARRTLPRRGQIKAGIFASLFRCFVPRAPTRKEEGVKNKEGSSRRRVGPSG</sequence>
<feature type="region of interest" description="Disordered" evidence="1">
    <location>
        <begin position="88"/>
        <end position="111"/>
    </location>
</feature>